<dbReference type="Pfam" id="PF17921">
    <property type="entry name" value="Integrase_H2C2"/>
    <property type="match status" value="1"/>
</dbReference>
<evidence type="ECO:0000256" key="1">
    <source>
        <dbReference type="ARBA" id="ARBA00022670"/>
    </source>
</evidence>
<keyword evidence="10" id="KW-0695">RNA-directed DNA polymerase</keyword>
<dbReference type="Gene3D" id="1.10.340.70">
    <property type="match status" value="1"/>
</dbReference>
<dbReference type="SUPFAM" id="SSF56672">
    <property type="entry name" value="DNA/RNA polymerases"/>
    <property type="match status" value="1"/>
</dbReference>
<dbReference type="Pfam" id="PF17919">
    <property type="entry name" value="RT_RNaseH_2"/>
    <property type="match status" value="1"/>
</dbReference>
<keyword evidence="11" id="KW-0511">Multifunctional enzyme</keyword>
<dbReference type="SUPFAM" id="SSF50630">
    <property type="entry name" value="Acid proteases"/>
    <property type="match status" value="1"/>
</dbReference>
<evidence type="ECO:0000256" key="12">
    <source>
        <dbReference type="SAM" id="Coils"/>
    </source>
</evidence>
<comment type="caution">
    <text evidence="16">The sequence shown here is derived from an EMBL/GenBank/DDBJ whole genome shotgun (WGS) entry which is preliminary data.</text>
</comment>
<evidence type="ECO:0000256" key="9">
    <source>
        <dbReference type="ARBA" id="ARBA00022908"/>
    </source>
</evidence>
<name>A0A9Q1GWM1_HOLLE</name>
<dbReference type="Pfam" id="PF13650">
    <property type="entry name" value="Asp_protease_2"/>
    <property type="match status" value="1"/>
</dbReference>
<reference evidence="16" key="1">
    <citation type="submission" date="2021-10" db="EMBL/GenBank/DDBJ databases">
        <title>Tropical sea cucumber genome reveals ecological adaptation and Cuvierian tubules defense mechanism.</title>
        <authorList>
            <person name="Chen T."/>
        </authorList>
    </citation>
    <scope>NUCLEOTIDE SEQUENCE</scope>
    <source>
        <strain evidence="16">Nanhai2018</strain>
        <tissue evidence="16">Muscle</tissue>
    </source>
</reference>
<evidence type="ECO:0000313" key="17">
    <source>
        <dbReference type="Proteomes" id="UP001152320"/>
    </source>
</evidence>
<accession>A0A9Q1GWM1</accession>
<dbReference type="InterPro" id="IPR001969">
    <property type="entry name" value="Aspartic_peptidase_AS"/>
</dbReference>
<dbReference type="PANTHER" id="PTHR37984:SF5">
    <property type="entry name" value="PROTEIN NYNRIN-LIKE"/>
    <property type="match status" value="1"/>
</dbReference>
<feature type="coiled-coil region" evidence="12">
    <location>
        <begin position="86"/>
        <end position="120"/>
    </location>
</feature>
<dbReference type="OrthoDB" id="4369127at2759"/>
<dbReference type="GO" id="GO:0015074">
    <property type="term" value="P:DNA integration"/>
    <property type="evidence" value="ECO:0007669"/>
    <property type="project" value="UniProtKB-KW"/>
</dbReference>
<keyword evidence="9" id="KW-0229">DNA integration</keyword>
<dbReference type="Proteomes" id="UP001152320">
    <property type="component" value="Chromosome 15"/>
</dbReference>
<dbReference type="FunFam" id="3.30.420.10:FF:000032">
    <property type="entry name" value="Retrovirus-related Pol polyprotein from transposon 297-like Protein"/>
    <property type="match status" value="1"/>
</dbReference>
<dbReference type="InterPro" id="IPR036397">
    <property type="entry name" value="RNaseH_sf"/>
</dbReference>
<dbReference type="InterPro" id="IPR054465">
    <property type="entry name" value="Integrase_p58-like_C"/>
</dbReference>
<evidence type="ECO:0000256" key="7">
    <source>
        <dbReference type="ARBA" id="ARBA00022842"/>
    </source>
</evidence>
<evidence type="ECO:0000256" key="10">
    <source>
        <dbReference type="ARBA" id="ARBA00022918"/>
    </source>
</evidence>
<evidence type="ECO:0000256" key="4">
    <source>
        <dbReference type="ARBA" id="ARBA00022722"/>
    </source>
</evidence>
<dbReference type="PANTHER" id="PTHR37984">
    <property type="entry name" value="PROTEIN CBG26694"/>
    <property type="match status" value="1"/>
</dbReference>
<dbReference type="PROSITE" id="PS50878">
    <property type="entry name" value="RT_POL"/>
    <property type="match status" value="1"/>
</dbReference>
<dbReference type="InterPro" id="IPR041588">
    <property type="entry name" value="Integrase_H2C2"/>
</dbReference>
<dbReference type="InterPro" id="IPR041577">
    <property type="entry name" value="RT_RNaseH_2"/>
</dbReference>
<dbReference type="Pfam" id="PF00078">
    <property type="entry name" value="RVT_1"/>
    <property type="match status" value="1"/>
</dbReference>
<dbReference type="GO" id="GO:0003723">
    <property type="term" value="F:RNA binding"/>
    <property type="evidence" value="ECO:0007669"/>
    <property type="project" value="UniProtKB-KW"/>
</dbReference>
<keyword evidence="17" id="KW-1185">Reference proteome</keyword>
<dbReference type="InterPro" id="IPR001584">
    <property type="entry name" value="Integrase_cat-core"/>
</dbReference>
<dbReference type="Gene3D" id="3.30.420.10">
    <property type="entry name" value="Ribonuclease H-like superfamily/Ribonuclease H"/>
    <property type="match status" value="1"/>
</dbReference>
<evidence type="ECO:0000256" key="13">
    <source>
        <dbReference type="SAM" id="MobiDB-lite"/>
    </source>
</evidence>
<dbReference type="InterPro" id="IPR043502">
    <property type="entry name" value="DNA/RNA_pol_sf"/>
</dbReference>
<dbReference type="Gene3D" id="3.30.70.270">
    <property type="match status" value="2"/>
</dbReference>
<dbReference type="FunFam" id="1.10.340.70:FF:000001">
    <property type="entry name" value="Retrovirus-related Pol polyprotein from transposon gypsy-like Protein"/>
    <property type="match status" value="1"/>
</dbReference>
<evidence type="ECO:0000256" key="8">
    <source>
        <dbReference type="ARBA" id="ARBA00022884"/>
    </source>
</evidence>
<dbReference type="FunFam" id="3.10.10.10:FF:000007">
    <property type="entry name" value="Retrovirus-related Pol polyprotein from transposon 17.6-like Protein"/>
    <property type="match status" value="1"/>
</dbReference>
<dbReference type="Pfam" id="PF22938">
    <property type="entry name" value="Integrase_p58_C"/>
    <property type="match status" value="1"/>
</dbReference>
<proteinExistence type="predicted"/>
<dbReference type="GO" id="GO:0003964">
    <property type="term" value="F:RNA-directed DNA polymerase activity"/>
    <property type="evidence" value="ECO:0007669"/>
    <property type="project" value="UniProtKB-KW"/>
</dbReference>
<feature type="domain" description="Reverse transcriptase" evidence="14">
    <location>
        <begin position="429"/>
        <end position="607"/>
    </location>
</feature>
<dbReference type="PROSITE" id="PS50994">
    <property type="entry name" value="INTEGRASE"/>
    <property type="match status" value="1"/>
</dbReference>
<dbReference type="GO" id="GO:0004519">
    <property type="term" value="F:endonuclease activity"/>
    <property type="evidence" value="ECO:0007669"/>
    <property type="project" value="UniProtKB-KW"/>
</dbReference>
<evidence type="ECO:0000259" key="14">
    <source>
        <dbReference type="PROSITE" id="PS50878"/>
    </source>
</evidence>
<dbReference type="Pfam" id="PF00665">
    <property type="entry name" value="rve"/>
    <property type="match status" value="1"/>
</dbReference>
<dbReference type="FunFam" id="3.10.20.370:FF:000001">
    <property type="entry name" value="Retrovirus-related Pol polyprotein from transposon 17.6-like protein"/>
    <property type="match status" value="1"/>
</dbReference>
<feature type="region of interest" description="Disordered" evidence="13">
    <location>
        <begin position="813"/>
        <end position="833"/>
    </location>
</feature>
<evidence type="ECO:0000256" key="3">
    <source>
        <dbReference type="ARBA" id="ARBA00022695"/>
    </source>
</evidence>
<keyword evidence="12" id="KW-0175">Coiled coil</keyword>
<dbReference type="Gene3D" id="2.40.70.10">
    <property type="entry name" value="Acid Proteases"/>
    <property type="match status" value="1"/>
</dbReference>
<dbReference type="InterPro" id="IPR000477">
    <property type="entry name" value="RT_dom"/>
</dbReference>
<keyword evidence="7" id="KW-0460">Magnesium</keyword>
<dbReference type="CDD" id="cd00303">
    <property type="entry name" value="retropepsin_like"/>
    <property type="match status" value="1"/>
</dbReference>
<protein>
    <recommendedName>
        <fullName evidence="18">Endonuclease</fullName>
    </recommendedName>
</protein>
<dbReference type="GO" id="GO:0006508">
    <property type="term" value="P:proteolysis"/>
    <property type="evidence" value="ECO:0007669"/>
    <property type="project" value="UniProtKB-KW"/>
</dbReference>
<evidence type="ECO:0000256" key="6">
    <source>
        <dbReference type="ARBA" id="ARBA00022801"/>
    </source>
</evidence>
<evidence type="ECO:0000259" key="15">
    <source>
        <dbReference type="PROSITE" id="PS50994"/>
    </source>
</evidence>
<keyword evidence="6" id="KW-0378">Hydrolase</keyword>
<keyword evidence="4" id="KW-0540">Nuclease</keyword>
<gene>
    <name evidence="16" type="ORF">HOLleu_30269</name>
</gene>
<organism evidence="16 17">
    <name type="scientific">Holothuria leucospilota</name>
    <name type="common">Black long sea cucumber</name>
    <name type="synonym">Mertensiothuria leucospilota</name>
    <dbReference type="NCBI Taxonomy" id="206669"/>
    <lineage>
        <taxon>Eukaryota</taxon>
        <taxon>Metazoa</taxon>
        <taxon>Echinodermata</taxon>
        <taxon>Eleutherozoa</taxon>
        <taxon>Echinozoa</taxon>
        <taxon>Holothuroidea</taxon>
        <taxon>Aspidochirotacea</taxon>
        <taxon>Aspidochirotida</taxon>
        <taxon>Holothuriidae</taxon>
        <taxon>Holothuria</taxon>
    </lineage>
</organism>
<keyword evidence="5" id="KW-0255">Endonuclease</keyword>
<evidence type="ECO:0008006" key="18">
    <source>
        <dbReference type="Google" id="ProtNLM"/>
    </source>
</evidence>
<dbReference type="GO" id="GO:0004190">
    <property type="term" value="F:aspartic-type endopeptidase activity"/>
    <property type="evidence" value="ECO:0007669"/>
    <property type="project" value="InterPro"/>
</dbReference>
<feature type="domain" description="Integrase catalytic" evidence="15">
    <location>
        <begin position="1000"/>
        <end position="1159"/>
    </location>
</feature>
<dbReference type="FunFam" id="3.30.70.270:FF:000020">
    <property type="entry name" value="Transposon Tf2-6 polyprotein-like Protein"/>
    <property type="match status" value="1"/>
</dbReference>
<evidence type="ECO:0000256" key="5">
    <source>
        <dbReference type="ARBA" id="ARBA00022759"/>
    </source>
</evidence>
<evidence type="ECO:0000313" key="16">
    <source>
        <dbReference type="EMBL" id="KAJ8028122.1"/>
    </source>
</evidence>
<dbReference type="CDD" id="cd01647">
    <property type="entry name" value="RT_LTR"/>
    <property type="match status" value="1"/>
</dbReference>
<dbReference type="PROSITE" id="PS00141">
    <property type="entry name" value="ASP_PROTEASE"/>
    <property type="match status" value="1"/>
</dbReference>
<keyword evidence="1" id="KW-0645">Protease</keyword>
<evidence type="ECO:0000256" key="2">
    <source>
        <dbReference type="ARBA" id="ARBA00022679"/>
    </source>
</evidence>
<keyword evidence="8" id="KW-0694">RNA-binding</keyword>
<dbReference type="CDD" id="cd09274">
    <property type="entry name" value="RNase_HI_RT_Ty3"/>
    <property type="match status" value="1"/>
</dbReference>
<keyword evidence="3" id="KW-0548">Nucleotidyltransferase</keyword>
<dbReference type="InterPro" id="IPR012337">
    <property type="entry name" value="RNaseH-like_sf"/>
</dbReference>
<sequence length="1363" mass="155151">MCSSIRKEVLEIYPGFSTEAQDELALDCFVRALRDRDIRIAVRRGRPKTLSKALNLAIEFEAIDQSEGVLRARRYAHVVSPQVDSQNNSSQRIDRLEAQVNELLEENARLTEMLNQAGGTHSIPFLIDTGSSVTMISVQTWKQLGLDLVPLAEVGSNYAGVDGRPLHIKGKCTLFFKFQAFEAPVTVVIASISLPGILGFDFLSEYNCSLQMGENAMLYVGRMRQAVPLRGDLSDCSFKVALVETIVIPAGREVVVMGGIELGYGETIVSLEKLGLLESDPSIAEGRQILVARALVDPSEGKVPVRLFNTSSLPTTLYKGSHVGVISSVNNVIETGLSTVEDVSEPLPPDLEQLYERGSQDLCSTEQETLREFLKSNRDVFSCKDEALGRTGLVKHKIDTGNATPIRQYPRRLPFHKRVEAQSEVNEMLEHGVISPSISAWASPVVLVRKKDGSIRFCVDYRKLNVTKKDAFPLPRIDDTLDALSGAKWFSTLDLKSGYWQVEMDPADKDKTAFSMGSGLYEFNVMPFGLCNAPGTFQRLMEHVLRGLHWQTCLIYIDDIIIYGKTFDEHITRLEEVFTRLREAGLKLKPSKCELCKKEVKYLGHIVSDRGVSTDPDKVRDVSNWPTPCNLKQLRRFLGLCSYYRKFVPKFAEIASPLHALTRKGHQFVWTKDCEECFQVLKSKLTTAPVLAYPNFDDVFILDTDASDKAIGAVLSQNINDGEHPIAYASRTLSNSEIRYSVTRKELLAVVTFIKHFRPYLYGRKFILRTDHGSLRWLYNFRSPEGQVARWLEVLSAYEFELQTRPGRVHANADALSRLDNPTTGTPLPSQPGREEELQFCNVVTESNWVEGCSKEQLRKYQLEDSNIAFFLERKEKGHPRPRREEVSGLDRAAKAYWSQWDLLFVRDGILYRRWVSDTGTQDRDLIVVPEVLRKDVLYELHNSATAGHLGQKKTLAKVLARYYWFGMKRNVENWCRRCELCARRKPPNPQARAQMKVVKVSEPLQRVAIDILGPLPQTYSGNKFIVVIADYFTRWTEAYPIPNQEAATVASVLVEQFIVKFGTPRVIHTDQGANFESNLFKELCKLLGIEKTRTTAYRPQSDGLVERFNRTLVQMLSVYVHENQKDWDEHIPFVLMAYRSSPQETTGYSPNLLMLGREVALPVELMLGPPVTAVEESVTSSEYVAQFAERCEKAFRIAREHTSLAQQRQKRNYDARIFKKANPFSVNDKVWLAVHAKVKGRSPKLQLKWTGPFLITHKLSDCLYRVKNLDSGKLKVVHIDHLKLYLAPDELVERPEVRQTPNAEPIQDNVPYDRYETEEFEIRQESNIDNELIETDSTREAVTTRTYRRRRPPLWMKDYVQY</sequence>
<dbReference type="SUPFAM" id="SSF53098">
    <property type="entry name" value="Ribonuclease H-like"/>
    <property type="match status" value="1"/>
</dbReference>
<dbReference type="Gene3D" id="3.10.10.10">
    <property type="entry name" value="HIV Type 1 Reverse Transcriptase, subunit A, domain 1"/>
    <property type="match status" value="1"/>
</dbReference>
<dbReference type="EMBL" id="JAIZAY010000015">
    <property type="protein sequence ID" value="KAJ8028122.1"/>
    <property type="molecule type" value="Genomic_DNA"/>
</dbReference>
<keyword evidence="2" id="KW-0808">Transferase</keyword>
<dbReference type="InterPro" id="IPR021109">
    <property type="entry name" value="Peptidase_aspartic_dom_sf"/>
</dbReference>
<dbReference type="InterPro" id="IPR043128">
    <property type="entry name" value="Rev_trsase/Diguanyl_cyclase"/>
</dbReference>
<dbReference type="InterPro" id="IPR050951">
    <property type="entry name" value="Retrovirus_Pol_polyprotein"/>
</dbReference>
<evidence type="ECO:0000256" key="11">
    <source>
        <dbReference type="ARBA" id="ARBA00023268"/>
    </source>
</evidence>